<protein>
    <submittedName>
        <fullName evidence="1">Uncharacterized protein</fullName>
    </submittedName>
</protein>
<reference evidence="1 2" key="1">
    <citation type="journal article" date="2021" name="Commun. Biol.">
        <title>The genome of Shorea leprosula (Dipterocarpaceae) highlights the ecological relevance of drought in aseasonal tropical rainforests.</title>
        <authorList>
            <person name="Ng K.K.S."/>
            <person name="Kobayashi M.J."/>
            <person name="Fawcett J.A."/>
            <person name="Hatakeyama M."/>
            <person name="Paape T."/>
            <person name="Ng C.H."/>
            <person name="Ang C.C."/>
            <person name="Tnah L.H."/>
            <person name="Lee C.T."/>
            <person name="Nishiyama T."/>
            <person name="Sese J."/>
            <person name="O'Brien M.J."/>
            <person name="Copetti D."/>
            <person name="Mohd Noor M.I."/>
            <person name="Ong R.C."/>
            <person name="Putra M."/>
            <person name="Sireger I.Z."/>
            <person name="Indrioko S."/>
            <person name="Kosugi Y."/>
            <person name="Izuno A."/>
            <person name="Isagi Y."/>
            <person name="Lee S.L."/>
            <person name="Shimizu K.K."/>
        </authorList>
    </citation>
    <scope>NUCLEOTIDE SEQUENCE [LARGE SCALE GENOMIC DNA]</scope>
    <source>
        <strain evidence="1">214</strain>
    </source>
</reference>
<dbReference type="Proteomes" id="UP001054252">
    <property type="component" value="Unassembled WGS sequence"/>
</dbReference>
<accession>A0AAV5KL96</accession>
<sequence>MRFGSSISDLGMVGGKIEKLLSQVRLTVEVDTFLPLISIWKPYDSRVRKAVVGGKDIFLAKVSCGGDWCYRYIDGSFPFVCRLRVPLAGQSIVVSGDTTLPSPLISYARSGGTIDMIASSIRKLKCILSISLHGSIRSL</sequence>
<dbReference type="EMBL" id="BPVZ01000069">
    <property type="protein sequence ID" value="GKV25395.1"/>
    <property type="molecule type" value="Genomic_DNA"/>
</dbReference>
<comment type="caution">
    <text evidence="1">The sequence shown here is derived from an EMBL/GenBank/DDBJ whole genome shotgun (WGS) entry which is preliminary data.</text>
</comment>
<evidence type="ECO:0000313" key="1">
    <source>
        <dbReference type="EMBL" id="GKV25395.1"/>
    </source>
</evidence>
<gene>
    <name evidence="1" type="ORF">SLEP1_g34842</name>
</gene>
<keyword evidence="2" id="KW-1185">Reference proteome</keyword>
<organism evidence="1 2">
    <name type="scientific">Rubroshorea leprosula</name>
    <dbReference type="NCBI Taxonomy" id="152421"/>
    <lineage>
        <taxon>Eukaryota</taxon>
        <taxon>Viridiplantae</taxon>
        <taxon>Streptophyta</taxon>
        <taxon>Embryophyta</taxon>
        <taxon>Tracheophyta</taxon>
        <taxon>Spermatophyta</taxon>
        <taxon>Magnoliopsida</taxon>
        <taxon>eudicotyledons</taxon>
        <taxon>Gunneridae</taxon>
        <taxon>Pentapetalae</taxon>
        <taxon>rosids</taxon>
        <taxon>malvids</taxon>
        <taxon>Malvales</taxon>
        <taxon>Dipterocarpaceae</taxon>
        <taxon>Rubroshorea</taxon>
    </lineage>
</organism>
<dbReference type="AlphaFoldDB" id="A0AAV5KL96"/>
<name>A0AAV5KL96_9ROSI</name>
<evidence type="ECO:0000313" key="2">
    <source>
        <dbReference type="Proteomes" id="UP001054252"/>
    </source>
</evidence>
<proteinExistence type="predicted"/>